<accession>A0A1W2M2Z9</accession>
<reference evidence="3 4" key="1">
    <citation type="submission" date="2016-12" db="EMBL/GenBank/DDBJ databases">
        <title>Amycolatopsis keratiniphila subsp. keratiniphila genome sequencing and assembly.</title>
        <authorList>
            <person name="Mayilraj S."/>
            <person name="Kaur N."/>
        </authorList>
    </citation>
    <scope>NUCLEOTIDE SEQUENCE [LARGE SCALE GENOMIC DNA]</scope>
    <source>
        <strain evidence="3 4">DSM 44409</strain>
    </source>
</reference>
<dbReference type="Pfam" id="PF05685">
    <property type="entry name" value="Uma2"/>
    <property type="match status" value="1"/>
</dbReference>
<proteinExistence type="predicted"/>
<protein>
    <recommendedName>
        <fullName evidence="2">Putative restriction endonuclease domain-containing protein</fullName>
    </recommendedName>
</protein>
<dbReference type="InterPro" id="IPR012296">
    <property type="entry name" value="Nuclease_put_TT1808"/>
</dbReference>
<dbReference type="InterPro" id="IPR008538">
    <property type="entry name" value="Uma2"/>
</dbReference>
<comment type="caution">
    <text evidence="3">The sequence shown here is derived from an EMBL/GenBank/DDBJ whole genome shotgun (WGS) entry which is preliminary data.</text>
</comment>
<feature type="domain" description="Putative restriction endonuclease" evidence="2">
    <location>
        <begin position="26"/>
        <end position="180"/>
    </location>
</feature>
<dbReference type="Proteomes" id="UP000076660">
    <property type="component" value="Unassembled WGS sequence"/>
</dbReference>
<evidence type="ECO:0000313" key="4">
    <source>
        <dbReference type="Proteomes" id="UP000076660"/>
    </source>
</evidence>
<dbReference type="Gene3D" id="3.90.1570.10">
    <property type="entry name" value="tt1808, chain A"/>
    <property type="match status" value="1"/>
</dbReference>
<dbReference type="PANTHER" id="PTHR35400">
    <property type="entry name" value="SLR1083 PROTEIN"/>
    <property type="match status" value="1"/>
</dbReference>
<gene>
    <name evidence="3" type="ORF">AVR91_0204100</name>
</gene>
<sequence length="194" mass="20992">MSAVADLQHPLGPHTVDEWRTADRPDDGGRLELIWGYWHVSPPPGGPHQYATGALYRALWDAVKAAGRTDLYPVLGVGVEITTALRTALIPDVALLRRPPTATSFPAEDLELAVEVWSPGNTAAERETKVAAYAEAGIPFLWLLEFARGGRVELRALQLHSAGGYRERPHRTAGAEIELAGPVPVRIALAELTP</sequence>
<dbReference type="EMBL" id="LQMT02000006">
    <property type="protein sequence ID" value="ONF73920.1"/>
    <property type="molecule type" value="Genomic_DNA"/>
</dbReference>
<organism evidence="3 4">
    <name type="scientific">Amycolatopsis keratiniphila subsp. keratiniphila</name>
    <dbReference type="NCBI Taxonomy" id="227715"/>
    <lineage>
        <taxon>Bacteria</taxon>
        <taxon>Bacillati</taxon>
        <taxon>Actinomycetota</taxon>
        <taxon>Actinomycetes</taxon>
        <taxon>Pseudonocardiales</taxon>
        <taxon>Pseudonocardiaceae</taxon>
        <taxon>Amycolatopsis</taxon>
        <taxon>Amycolatopsis japonica group</taxon>
    </lineage>
</organism>
<dbReference type="AlphaFoldDB" id="A0A1W2M2Z9"/>
<dbReference type="RefSeq" id="WP_063276361.1">
    <property type="nucleotide sequence ID" value="NZ_LQMT02000006.1"/>
</dbReference>
<dbReference type="PANTHER" id="PTHR35400:SF3">
    <property type="entry name" value="SLL1072 PROTEIN"/>
    <property type="match status" value="1"/>
</dbReference>
<dbReference type="CDD" id="cd06260">
    <property type="entry name" value="DUF820-like"/>
    <property type="match status" value="1"/>
</dbReference>
<feature type="region of interest" description="Disordered" evidence="1">
    <location>
        <begin position="1"/>
        <end position="23"/>
    </location>
</feature>
<evidence type="ECO:0000259" key="2">
    <source>
        <dbReference type="Pfam" id="PF05685"/>
    </source>
</evidence>
<evidence type="ECO:0000313" key="3">
    <source>
        <dbReference type="EMBL" id="ONF73920.1"/>
    </source>
</evidence>
<dbReference type="InterPro" id="IPR011335">
    <property type="entry name" value="Restrct_endonuc-II-like"/>
</dbReference>
<dbReference type="SUPFAM" id="SSF52980">
    <property type="entry name" value="Restriction endonuclease-like"/>
    <property type="match status" value="1"/>
</dbReference>
<evidence type="ECO:0000256" key="1">
    <source>
        <dbReference type="SAM" id="MobiDB-lite"/>
    </source>
</evidence>
<dbReference type="OrthoDB" id="9799703at2"/>
<name>A0A1W2M2Z9_9PSEU</name>